<comment type="caution">
    <text evidence="1">The sequence shown here is derived from an EMBL/GenBank/DDBJ whole genome shotgun (WGS) entry which is preliminary data.</text>
</comment>
<gene>
    <name evidence="1" type="ORF">HUJ06_024345</name>
</gene>
<evidence type="ECO:0000313" key="1">
    <source>
        <dbReference type="EMBL" id="DAD22882.1"/>
    </source>
</evidence>
<name>A0A822XSA4_NELNU</name>
<dbReference type="Proteomes" id="UP000607653">
    <property type="component" value="Unassembled WGS sequence"/>
</dbReference>
<evidence type="ECO:0000313" key="2">
    <source>
        <dbReference type="Proteomes" id="UP000607653"/>
    </source>
</evidence>
<protein>
    <submittedName>
        <fullName evidence="1">Uncharacterized protein</fullName>
    </submittedName>
</protein>
<dbReference type="AlphaFoldDB" id="A0A822XSA4"/>
<keyword evidence="2" id="KW-1185">Reference proteome</keyword>
<dbReference type="EMBL" id="DUZY01000001">
    <property type="protein sequence ID" value="DAD22882.1"/>
    <property type="molecule type" value="Genomic_DNA"/>
</dbReference>
<reference evidence="1 2" key="1">
    <citation type="journal article" date="2020" name="Mol. Biol. Evol.">
        <title>Distinct Expression and Methylation Patterns for Genes with Different Fates following a Single Whole-Genome Duplication in Flowering Plants.</title>
        <authorList>
            <person name="Shi T."/>
            <person name="Rahmani R.S."/>
            <person name="Gugger P.F."/>
            <person name="Wang M."/>
            <person name="Li H."/>
            <person name="Zhang Y."/>
            <person name="Li Z."/>
            <person name="Wang Q."/>
            <person name="Van de Peer Y."/>
            <person name="Marchal K."/>
            <person name="Chen J."/>
        </authorList>
    </citation>
    <scope>NUCLEOTIDE SEQUENCE [LARGE SCALE GENOMIC DNA]</scope>
    <source>
        <tissue evidence="1">Leaf</tissue>
    </source>
</reference>
<sequence>MSGGSSSLFDPDVIDITPPAAQKLKHNKVIFS</sequence>
<accession>A0A822XSA4</accession>
<proteinExistence type="predicted"/>
<organism evidence="1 2">
    <name type="scientific">Nelumbo nucifera</name>
    <name type="common">Sacred lotus</name>
    <dbReference type="NCBI Taxonomy" id="4432"/>
    <lineage>
        <taxon>Eukaryota</taxon>
        <taxon>Viridiplantae</taxon>
        <taxon>Streptophyta</taxon>
        <taxon>Embryophyta</taxon>
        <taxon>Tracheophyta</taxon>
        <taxon>Spermatophyta</taxon>
        <taxon>Magnoliopsida</taxon>
        <taxon>Proteales</taxon>
        <taxon>Nelumbonaceae</taxon>
        <taxon>Nelumbo</taxon>
    </lineage>
</organism>